<keyword evidence="7" id="KW-1185">Reference proteome</keyword>
<dbReference type="Proteomes" id="UP000070080">
    <property type="component" value="Unassembled WGS sequence"/>
</dbReference>
<dbReference type="PATRIC" id="fig|1497955.3.peg.482"/>
<evidence type="ECO:0000259" key="5">
    <source>
        <dbReference type="PROSITE" id="PS01124"/>
    </source>
</evidence>
<keyword evidence="1" id="KW-0805">Transcription regulation</keyword>
<evidence type="ECO:0000256" key="1">
    <source>
        <dbReference type="ARBA" id="ARBA00023015"/>
    </source>
</evidence>
<proteinExistence type="predicted"/>
<dbReference type="SUPFAM" id="SSF46689">
    <property type="entry name" value="Homeodomain-like"/>
    <property type="match status" value="1"/>
</dbReference>
<dbReference type="EMBL" id="LSCV01000008">
    <property type="protein sequence ID" value="KXB42027.1"/>
    <property type="molecule type" value="Genomic_DNA"/>
</dbReference>
<dbReference type="InterPro" id="IPR009057">
    <property type="entry name" value="Homeodomain-like_sf"/>
</dbReference>
<feature type="domain" description="HTH araC/xylS-type" evidence="5">
    <location>
        <begin position="640"/>
        <end position="739"/>
    </location>
</feature>
<gene>
    <name evidence="6" type="ORF">HMPREF1872_00501</name>
</gene>
<keyword evidence="2" id="KW-0238">DNA-binding</keyword>
<evidence type="ECO:0000256" key="2">
    <source>
        <dbReference type="ARBA" id="ARBA00023125"/>
    </source>
</evidence>
<evidence type="ECO:0000256" key="4">
    <source>
        <dbReference type="SAM" id="Phobius"/>
    </source>
</evidence>
<dbReference type="GO" id="GO:0003700">
    <property type="term" value="F:DNA-binding transcription factor activity"/>
    <property type="evidence" value="ECO:0007669"/>
    <property type="project" value="InterPro"/>
</dbReference>
<keyword evidence="4" id="KW-0472">Membrane</keyword>
<dbReference type="PROSITE" id="PS01124">
    <property type="entry name" value="HTH_ARAC_FAMILY_2"/>
    <property type="match status" value="1"/>
</dbReference>
<comment type="caution">
    <text evidence="6">The sequence shown here is derived from an EMBL/GenBank/DDBJ whole genome shotgun (WGS) entry which is preliminary data.</text>
</comment>
<dbReference type="GO" id="GO:0043565">
    <property type="term" value="F:sequence-specific DNA binding"/>
    <property type="evidence" value="ECO:0007669"/>
    <property type="project" value="InterPro"/>
</dbReference>
<dbReference type="RefSeq" id="WP_066713471.1">
    <property type="nucleotide sequence ID" value="NZ_JARFNM010000001.1"/>
</dbReference>
<dbReference type="PANTHER" id="PTHR43280:SF34">
    <property type="entry name" value="ARAC-FAMILY TRANSCRIPTIONAL REGULATOR"/>
    <property type="match status" value="1"/>
</dbReference>
<dbReference type="STRING" id="1497955.HMPREF1872_00501"/>
<evidence type="ECO:0000313" key="7">
    <source>
        <dbReference type="Proteomes" id="UP000070080"/>
    </source>
</evidence>
<reference evidence="7" key="1">
    <citation type="submission" date="2016-01" db="EMBL/GenBank/DDBJ databases">
        <authorList>
            <person name="Mitreva M."/>
            <person name="Pepin K.H."/>
            <person name="Mihindukulasuriya K.A."/>
            <person name="Fulton R."/>
            <person name="Fronick C."/>
            <person name="O'Laughlin M."/>
            <person name="Miner T."/>
            <person name="Herter B."/>
            <person name="Rosa B.A."/>
            <person name="Cordes M."/>
            <person name="Tomlinson C."/>
            <person name="Wollam A."/>
            <person name="Palsikar V.B."/>
            <person name="Mardis E.R."/>
            <person name="Wilson R.K."/>
        </authorList>
    </citation>
    <scope>NUCLEOTIDE SEQUENCE [LARGE SCALE GENOMIC DNA]</scope>
    <source>
        <strain evidence="7">KA00274</strain>
    </source>
</reference>
<protein>
    <submittedName>
        <fullName evidence="6">Transcriptional regulator, AraC family</fullName>
    </submittedName>
</protein>
<dbReference type="PANTHER" id="PTHR43280">
    <property type="entry name" value="ARAC-FAMILY TRANSCRIPTIONAL REGULATOR"/>
    <property type="match status" value="1"/>
</dbReference>
<keyword evidence="3" id="KW-0804">Transcription</keyword>
<feature type="transmembrane region" description="Helical" evidence="4">
    <location>
        <begin position="321"/>
        <end position="339"/>
    </location>
</feature>
<evidence type="ECO:0000313" key="6">
    <source>
        <dbReference type="EMBL" id="KXB42027.1"/>
    </source>
</evidence>
<keyword evidence="4" id="KW-0812">Transmembrane</keyword>
<dbReference type="AlphaFoldDB" id="A0A133YFU4"/>
<dbReference type="Gene3D" id="1.10.10.60">
    <property type="entry name" value="Homeodomain-like"/>
    <property type="match status" value="2"/>
</dbReference>
<dbReference type="OrthoDB" id="1410840at2"/>
<sequence length="748" mass="86013">MNNVNSSVNMDKVYKTKATIIRAFAAFILLNYLAIFSIAYFNLNQFRYIRETRAKQLFNETIEQQGRLIATYNRQIIDSILQLYNSPLNKKLRQQNKLSQTDKLQAMRELNAFVTSSEYLLSAYVYNPVYGMLSSDDNFESTDELVNFKDTAALDLLNMASKQPKSLQLLPTLRTYPTKQIAISKNPKFESDLFVLAPEQKYLFTYVLHEGNTALIVNVDAAYLIKIMQTNREQTVLLQMQDGEKLLIGGNAEFAKDLDSNLPDLVDDKQLVSSNFTLLNISGRNYLSAQTYSKTLAANMAYFLPEKQILADVYTLKKQTYLLLFFVLLLFMALHIWLWKQVVNPFAEAVSEVGKLHKFSFNPAKVLKTLRQQQFWRALLSGVYKNEPDFEFVTACKQLDLDFTDEHVYLILPDTVLSSQEIERILSEFNCQQAKIDYSEKTFYLLAAEQVLTEHSSLYVIPKQIENYVSHNACFYSGIYQAKDLAKATLHLLELQKLAHLNLMQLKAEDELYTLSKANGEQTIISNLFSNLLNYTKASDECLDEFWQSLRTYRLASVIYSLRNLAVQLDKRTDEIRESAEQPITVPQLSASYLAQDQLNELLTKDFTFKDLSDILLPKIEYYRQIKLAQHQEQVSSLAEQVSEFVQMNLADFNLSLKLVAAEFRLNPTYLSKLFKEAKDITLSAYITQKRMEAAVDLLMTSDMSNKQICAQIGLENSSYFYALFKKTYGVTPSEYKQSNEQQKGDTD</sequence>
<dbReference type="InterPro" id="IPR018060">
    <property type="entry name" value="HTH_AraC"/>
</dbReference>
<accession>A0A133YFU4</accession>
<organism evidence="6 7">
    <name type="scientific">Amygdalobacter nucleatus</name>
    <dbReference type="NCBI Taxonomy" id="3029274"/>
    <lineage>
        <taxon>Bacteria</taxon>
        <taxon>Bacillati</taxon>
        <taxon>Bacillota</taxon>
        <taxon>Clostridia</taxon>
        <taxon>Eubacteriales</taxon>
        <taxon>Oscillospiraceae</taxon>
        <taxon>Amygdalobacter</taxon>
    </lineage>
</organism>
<evidence type="ECO:0000256" key="3">
    <source>
        <dbReference type="ARBA" id="ARBA00023163"/>
    </source>
</evidence>
<name>A0A133YFU4_9FIRM</name>
<keyword evidence="4" id="KW-1133">Transmembrane helix</keyword>
<feature type="transmembrane region" description="Helical" evidence="4">
    <location>
        <begin position="20"/>
        <end position="43"/>
    </location>
</feature>
<dbReference type="SMART" id="SM00342">
    <property type="entry name" value="HTH_ARAC"/>
    <property type="match status" value="1"/>
</dbReference>
<dbReference type="Pfam" id="PF12833">
    <property type="entry name" value="HTH_18"/>
    <property type="match status" value="1"/>
</dbReference>